<keyword evidence="1 2" id="KW-0193">Cuticle</keyword>
<keyword evidence="4" id="KW-1133">Transmembrane helix</keyword>
<dbReference type="PANTHER" id="PTHR12236">
    <property type="entry name" value="STRUCTURAL CONTITUENT OF CUTICLE"/>
    <property type="match status" value="1"/>
</dbReference>
<keyword evidence="6" id="KW-1185">Reference proteome</keyword>
<feature type="region of interest" description="Disordered" evidence="3">
    <location>
        <begin position="136"/>
        <end position="157"/>
    </location>
</feature>
<dbReference type="PANTHER" id="PTHR12236:SF86">
    <property type="entry name" value="CCP84AC-RELATED"/>
    <property type="match status" value="1"/>
</dbReference>
<evidence type="ECO:0000313" key="6">
    <source>
        <dbReference type="Proteomes" id="UP000075883"/>
    </source>
</evidence>
<feature type="transmembrane region" description="Helical" evidence="4">
    <location>
        <begin position="29"/>
        <end position="52"/>
    </location>
</feature>
<evidence type="ECO:0000256" key="3">
    <source>
        <dbReference type="SAM" id="MobiDB-lite"/>
    </source>
</evidence>
<keyword evidence="4" id="KW-0472">Membrane</keyword>
<proteinExistence type="predicted"/>
<evidence type="ECO:0000313" key="5">
    <source>
        <dbReference type="EnsemblMetazoa" id="ACUA002082-PA"/>
    </source>
</evidence>
<sequence>MDRKLIEMKPATATLKKTFINMALTRQHVLLSMNLLPAAACIWFVIHFYVLLTAGEHLVEFVSNYQQNAEIDYSFRYYIDHPPSGVSFDHWENRKGDHVHGGYGVLEPGGFVRTVHYEVDGDSGFKTVIKTTAPGSSQQYNIHTGGRRTPPPQPLWNTKPVAFVQGVHKS</sequence>
<evidence type="ECO:0008006" key="7">
    <source>
        <dbReference type="Google" id="ProtNLM"/>
    </source>
</evidence>
<reference evidence="6" key="1">
    <citation type="submission" date="2013-09" db="EMBL/GenBank/DDBJ databases">
        <title>The Genome Sequence of Anopheles culicifacies species A.</title>
        <authorList>
            <consortium name="The Broad Institute Genomics Platform"/>
            <person name="Neafsey D.E."/>
            <person name="Besansky N."/>
            <person name="Howell P."/>
            <person name="Walton C."/>
            <person name="Young S.K."/>
            <person name="Zeng Q."/>
            <person name="Gargeya S."/>
            <person name="Fitzgerald M."/>
            <person name="Haas B."/>
            <person name="Abouelleil A."/>
            <person name="Allen A.W."/>
            <person name="Alvarado L."/>
            <person name="Arachchi H.M."/>
            <person name="Berlin A.M."/>
            <person name="Chapman S.B."/>
            <person name="Gainer-Dewar J."/>
            <person name="Goldberg J."/>
            <person name="Griggs A."/>
            <person name="Gujja S."/>
            <person name="Hansen M."/>
            <person name="Howarth C."/>
            <person name="Imamovic A."/>
            <person name="Ireland A."/>
            <person name="Larimer J."/>
            <person name="McCowan C."/>
            <person name="Murphy C."/>
            <person name="Pearson M."/>
            <person name="Poon T.W."/>
            <person name="Priest M."/>
            <person name="Roberts A."/>
            <person name="Saif S."/>
            <person name="Shea T."/>
            <person name="Sisk P."/>
            <person name="Sykes S."/>
            <person name="Wortman J."/>
            <person name="Nusbaum C."/>
            <person name="Birren B."/>
        </authorList>
    </citation>
    <scope>NUCLEOTIDE SEQUENCE [LARGE SCALE GENOMIC DNA]</scope>
    <source>
        <strain evidence="6">A-37</strain>
    </source>
</reference>
<dbReference type="InterPro" id="IPR051217">
    <property type="entry name" value="Insect_Cuticle_Struc_Prot"/>
</dbReference>
<reference evidence="5" key="2">
    <citation type="submission" date="2020-05" db="UniProtKB">
        <authorList>
            <consortium name="EnsemblMetazoa"/>
        </authorList>
    </citation>
    <scope>IDENTIFICATION</scope>
    <source>
        <strain evidence="5">A-37</strain>
    </source>
</reference>
<dbReference type="EMBL" id="AXCM01003022">
    <property type="status" value="NOT_ANNOTATED_CDS"/>
    <property type="molecule type" value="Genomic_DNA"/>
</dbReference>
<dbReference type="AlphaFoldDB" id="A0A182LU78"/>
<dbReference type="GO" id="GO:0031012">
    <property type="term" value="C:extracellular matrix"/>
    <property type="evidence" value="ECO:0007669"/>
    <property type="project" value="TreeGrafter"/>
</dbReference>
<organism evidence="5 6">
    <name type="scientific">Anopheles culicifacies</name>
    <dbReference type="NCBI Taxonomy" id="139723"/>
    <lineage>
        <taxon>Eukaryota</taxon>
        <taxon>Metazoa</taxon>
        <taxon>Ecdysozoa</taxon>
        <taxon>Arthropoda</taxon>
        <taxon>Hexapoda</taxon>
        <taxon>Insecta</taxon>
        <taxon>Pterygota</taxon>
        <taxon>Neoptera</taxon>
        <taxon>Endopterygota</taxon>
        <taxon>Diptera</taxon>
        <taxon>Nematocera</taxon>
        <taxon>Culicoidea</taxon>
        <taxon>Culicidae</taxon>
        <taxon>Anophelinae</taxon>
        <taxon>Anopheles</taxon>
        <taxon>culicifacies species complex</taxon>
    </lineage>
</organism>
<dbReference type="EnsemblMetazoa" id="ACUA002082-RA">
    <property type="protein sequence ID" value="ACUA002082-PA"/>
    <property type="gene ID" value="ACUA002082"/>
</dbReference>
<dbReference type="Proteomes" id="UP000075883">
    <property type="component" value="Unassembled WGS sequence"/>
</dbReference>
<accession>A0A182LU78</accession>
<evidence type="ECO:0000256" key="2">
    <source>
        <dbReference type="PROSITE-ProRule" id="PRU00497"/>
    </source>
</evidence>
<dbReference type="InterPro" id="IPR000618">
    <property type="entry name" value="Insect_cuticle"/>
</dbReference>
<dbReference type="VEuPathDB" id="VectorBase:ACUA002082"/>
<protein>
    <recommendedName>
        <fullName evidence="7">Cuticle protein 19</fullName>
    </recommendedName>
</protein>
<keyword evidence="4" id="KW-0812">Transmembrane</keyword>
<evidence type="ECO:0000256" key="1">
    <source>
        <dbReference type="ARBA" id="ARBA00022460"/>
    </source>
</evidence>
<dbReference type="GO" id="GO:0005615">
    <property type="term" value="C:extracellular space"/>
    <property type="evidence" value="ECO:0007669"/>
    <property type="project" value="TreeGrafter"/>
</dbReference>
<dbReference type="PROSITE" id="PS51155">
    <property type="entry name" value="CHIT_BIND_RR_2"/>
    <property type="match status" value="1"/>
</dbReference>
<dbReference type="Pfam" id="PF00379">
    <property type="entry name" value="Chitin_bind_4"/>
    <property type="match status" value="1"/>
</dbReference>
<evidence type="ECO:0000256" key="4">
    <source>
        <dbReference type="SAM" id="Phobius"/>
    </source>
</evidence>
<name>A0A182LU78_9DIPT</name>
<dbReference type="GO" id="GO:0042302">
    <property type="term" value="F:structural constituent of cuticle"/>
    <property type="evidence" value="ECO:0007669"/>
    <property type="project" value="UniProtKB-UniRule"/>
</dbReference>